<dbReference type="GO" id="GO:0003676">
    <property type="term" value="F:nucleic acid binding"/>
    <property type="evidence" value="ECO:0007669"/>
    <property type="project" value="InterPro"/>
</dbReference>
<dbReference type="AlphaFoldDB" id="A0AAP9Y1X6"/>
<protein>
    <submittedName>
        <fullName evidence="1">Polynucleotidyl transferase</fullName>
    </submittedName>
</protein>
<dbReference type="Proteomes" id="UP000594892">
    <property type="component" value="Chromosome 2"/>
</dbReference>
<dbReference type="GO" id="GO:0016740">
    <property type="term" value="F:transferase activity"/>
    <property type="evidence" value="ECO:0007669"/>
    <property type="project" value="UniProtKB-KW"/>
</dbReference>
<gene>
    <name evidence="1" type="ORF">I6H06_13060</name>
</gene>
<sequence length="179" mass="19298">MTTDITTEFDVAEAPPALGGLNLLALDLGTQCGWALSKGGVLTYGTKNFSAKRTDGPGQRWLKFRAMLGNHFAAAGEIHAIYYEHVMAHGTKDHPNTIAAHVYGGFLAHLEAWCDVQRVRLVAVSVGTVKKAWTGNGKASKEAMIDEARRRGFRVGAEEDDTADALAIMHLGMSMEGIQ</sequence>
<dbReference type="InterPro" id="IPR012337">
    <property type="entry name" value="RNaseH-like_sf"/>
</dbReference>
<dbReference type="SUPFAM" id="SSF53098">
    <property type="entry name" value="Ribonuclease H-like"/>
    <property type="match status" value="1"/>
</dbReference>
<reference evidence="1 2" key="1">
    <citation type="submission" date="2020-12" db="EMBL/GenBank/DDBJ databases">
        <title>FDA dAtabase for Regulatory Grade micrObial Sequences (FDA-ARGOS): Supporting development and validation of Infectious Disease Dx tests.</title>
        <authorList>
            <person name="Minogue T."/>
            <person name="Wolcott M."/>
            <person name="Wasieloski L."/>
            <person name="Aguilar W."/>
            <person name="Moore D."/>
            <person name="Jaissle J."/>
            <person name="Tallon L."/>
            <person name="Sadzewicz L."/>
            <person name="Zhao X."/>
            <person name="Boylan J."/>
            <person name="Ott S."/>
            <person name="Bowen H."/>
            <person name="Vavikolanu K."/>
            <person name="Mehta A."/>
            <person name="Aluvathingal J."/>
            <person name="Nadendla S."/>
            <person name="Yan Y."/>
            <person name="Sichtig H."/>
        </authorList>
    </citation>
    <scope>NUCLEOTIDE SEQUENCE [LARGE SCALE GENOMIC DNA]</scope>
    <source>
        <strain evidence="1 2">FDAARGOS_949</strain>
    </source>
</reference>
<dbReference type="Gene3D" id="3.30.420.10">
    <property type="entry name" value="Ribonuclease H-like superfamily/Ribonuclease H"/>
    <property type="match status" value="1"/>
</dbReference>
<evidence type="ECO:0000313" key="2">
    <source>
        <dbReference type="Proteomes" id="UP000594892"/>
    </source>
</evidence>
<proteinExistence type="predicted"/>
<keyword evidence="1" id="KW-0808">Transferase</keyword>
<name>A0AAP9Y1X6_BURGL</name>
<dbReference type="InterPro" id="IPR036397">
    <property type="entry name" value="RNaseH_sf"/>
</dbReference>
<dbReference type="GeneID" id="45698321"/>
<organism evidence="1 2">
    <name type="scientific">Burkholderia glumae</name>
    <name type="common">Pseudomonas glumae</name>
    <dbReference type="NCBI Taxonomy" id="337"/>
    <lineage>
        <taxon>Bacteria</taxon>
        <taxon>Pseudomonadati</taxon>
        <taxon>Pseudomonadota</taxon>
        <taxon>Betaproteobacteria</taxon>
        <taxon>Burkholderiales</taxon>
        <taxon>Burkholderiaceae</taxon>
        <taxon>Burkholderia</taxon>
    </lineage>
</organism>
<accession>A0AAP9Y1X6</accession>
<dbReference type="EMBL" id="CP065601">
    <property type="protein sequence ID" value="QPQ93207.1"/>
    <property type="molecule type" value="Genomic_DNA"/>
</dbReference>
<evidence type="ECO:0000313" key="1">
    <source>
        <dbReference type="EMBL" id="QPQ93207.1"/>
    </source>
</evidence>
<dbReference type="RefSeq" id="WP_015876045.1">
    <property type="nucleotide sequence ID" value="NZ_CP033641.1"/>
</dbReference>